<feature type="domain" description="HTH iclR-type" evidence="4">
    <location>
        <begin position="26"/>
        <end position="87"/>
    </location>
</feature>
<evidence type="ECO:0000256" key="3">
    <source>
        <dbReference type="ARBA" id="ARBA00023163"/>
    </source>
</evidence>
<dbReference type="Gene3D" id="1.10.10.10">
    <property type="entry name" value="Winged helix-like DNA-binding domain superfamily/Winged helix DNA-binding domain"/>
    <property type="match status" value="1"/>
</dbReference>
<evidence type="ECO:0000313" key="7">
    <source>
        <dbReference type="Proteomes" id="UP000194360"/>
    </source>
</evidence>
<dbReference type="Gene3D" id="3.30.450.40">
    <property type="match status" value="1"/>
</dbReference>
<dbReference type="SMART" id="SM00346">
    <property type="entry name" value="HTH_ICLR"/>
    <property type="match status" value="1"/>
</dbReference>
<dbReference type="GO" id="GO:0003677">
    <property type="term" value="F:DNA binding"/>
    <property type="evidence" value="ECO:0007669"/>
    <property type="project" value="UniProtKB-KW"/>
</dbReference>
<protein>
    <submittedName>
        <fullName evidence="6">HTH-type transcriptional regulator TtgV</fullName>
    </submittedName>
</protein>
<dbReference type="InterPro" id="IPR005471">
    <property type="entry name" value="Tscrpt_reg_IclR_N"/>
</dbReference>
<dbReference type="Pfam" id="PF01614">
    <property type="entry name" value="IclR_C"/>
    <property type="match status" value="1"/>
</dbReference>
<dbReference type="GO" id="GO:0045892">
    <property type="term" value="P:negative regulation of DNA-templated transcription"/>
    <property type="evidence" value="ECO:0007669"/>
    <property type="project" value="TreeGrafter"/>
</dbReference>
<dbReference type="OrthoDB" id="7274111at2"/>
<dbReference type="Pfam" id="PF09339">
    <property type="entry name" value="HTH_IclR"/>
    <property type="match status" value="1"/>
</dbReference>
<keyword evidence="1" id="KW-0805">Transcription regulation</keyword>
<comment type="caution">
    <text evidence="6">The sequence shown here is derived from an EMBL/GenBank/DDBJ whole genome shotgun (WGS) entry which is preliminary data.</text>
</comment>
<dbReference type="SUPFAM" id="SSF46785">
    <property type="entry name" value="Winged helix' DNA-binding domain"/>
    <property type="match status" value="1"/>
</dbReference>
<dbReference type="PROSITE" id="PS51077">
    <property type="entry name" value="HTH_ICLR"/>
    <property type="match status" value="1"/>
</dbReference>
<gene>
    <name evidence="6" type="primary">ttgV</name>
    <name evidence="6" type="ORF">BG845_02883</name>
</gene>
<dbReference type="RefSeq" id="WP_085913129.1">
    <property type="nucleotide sequence ID" value="NZ_AP018920.1"/>
</dbReference>
<evidence type="ECO:0000256" key="1">
    <source>
        <dbReference type="ARBA" id="ARBA00023015"/>
    </source>
</evidence>
<sequence length="251" mass="26069">MTEPAEAVAAVPAAQPPPGAQPAYPIESVGNALRLLLLLRSRDELRISECAREIGVARSTAHRLLTMLEHYEFLARNPSGRGYRSGPALIGLGMAAVGLLGIRDRARPHLEALRDELDETVSLVLLEGPTARFVDAAESERPLRVAGLVGLELPAHRTSAGVAVIAAMDDAQRAERIAGRSGLEQSVAAAREQGYALVHNESDIEIAAVGVAVPGALAGLAVAAPAGRATAEAVTRWAAAANAAARRIAIG</sequence>
<evidence type="ECO:0000313" key="6">
    <source>
        <dbReference type="EMBL" id="OSY40060.1"/>
    </source>
</evidence>
<dbReference type="STRING" id="2074.BG845_02883"/>
<dbReference type="PROSITE" id="PS51078">
    <property type="entry name" value="ICLR_ED"/>
    <property type="match status" value="1"/>
</dbReference>
<keyword evidence="3" id="KW-0804">Transcription</keyword>
<organism evidence="6 7">
    <name type="scientific">Pseudonocardia autotrophica</name>
    <name type="common">Amycolata autotrophica</name>
    <name type="synonym">Nocardia autotrophica</name>
    <dbReference type="NCBI Taxonomy" id="2074"/>
    <lineage>
        <taxon>Bacteria</taxon>
        <taxon>Bacillati</taxon>
        <taxon>Actinomycetota</taxon>
        <taxon>Actinomycetes</taxon>
        <taxon>Pseudonocardiales</taxon>
        <taxon>Pseudonocardiaceae</taxon>
        <taxon>Pseudonocardia</taxon>
    </lineage>
</organism>
<accession>A0A1Y2MXZ1</accession>
<dbReference type="GO" id="GO:0003700">
    <property type="term" value="F:DNA-binding transcription factor activity"/>
    <property type="evidence" value="ECO:0007669"/>
    <property type="project" value="TreeGrafter"/>
</dbReference>
<keyword evidence="7" id="KW-1185">Reference proteome</keyword>
<dbReference type="AlphaFoldDB" id="A0A1Y2MXZ1"/>
<dbReference type="InterPro" id="IPR050707">
    <property type="entry name" value="HTH_MetabolicPath_Reg"/>
</dbReference>
<proteinExistence type="predicted"/>
<evidence type="ECO:0000256" key="2">
    <source>
        <dbReference type="ARBA" id="ARBA00023125"/>
    </source>
</evidence>
<dbReference type="PANTHER" id="PTHR30136:SF24">
    <property type="entry name" value="HTH-TYPE TRANSCRIPTIONAL REPRESSOR ALLR"/>
    <property type="match status" value="1"/>
</dbReference>
<evidence type="ECO:0000259" key="5">
    <source>
        <dbReference type="PROSITE" id="PS51078"/>
    </source>
</evidence>
<dbReference type="SUPFAM" id="SSF55781">
    <property type="entry name" value="GAF domain-like"/>
    <property type="match status" value="1"/>
</dbReference>
<reference evidence="6 7" key="1">
    <citation type="submission" date="2016-09" db="EMBL/GenBank/DDBJ databases">
        <title>Pseudonocardia autotrophica DSM535, a candidate organism with high potential of specific P450 cytochromes.</title>
        <authorList>
            <person name="Grumaz C."/>
            <person name="Vainshtein Y."/>
            <person name="Kirstahler P."/>
            <person name="Sohn K."/>
        </authorList>
    </citation>
    <scope>NUCLEOTIDE SEQUENCE [LARGE SCALE GENOMIC DNA]</scope>
    <source>
        <strain evidence="6 7">DSM 535</strain>
    </source>
</reference>
<dbReference type="Proteomes" id="UP000194360">
    <property type="component" value="Unassembled WGS sequence"/>
</dbReference>
<dbReference type="EMBL" id="MIGB01000014">
    <property type="protein sequence ID" value="OSY40060.1"/>
    <property type="molecule type" value="Genomic_DNA"/>
</dbReference>
<dbReference type="InterPro" id="IPR036390">
    <property type="entry name" value="WH_DNA-bd_sf"/>
</dbReference>
<evidence type="ECO:0000259" key="4">
    <source>
        <dbReference type="PROSITE" id="PS51077"/>
    </source>
</evidence>
<name>A0A1Y2MXZ1_PSEAH</name>
<feature type="domain" description="IclR-ED" evidence="5">
    <location>
        <begin position="88"/>
        <end position="251"/>
    </location>
</feature>
<dbReference type="InterPro" id="IPR014757">
    <property type="entry name" value="Tscrpt_reg_IclR_C"/>
</dbReference>
<dbReference type="InterPro" id="IPR036388">
    <property type="entry name" value="WH-like_DNA-bd_sf"/>
</dbReference>
<dbReference type="InterPro" id="IPR029016">
    <property type="entry name" value="GAF-like_dom_sf"/>
</dbReference>
<keyword evidence="2" id="KW-0238">DNA-binding</keyword>
<dbReference type="PANTHER" id="PTHR30136">
    <property type="entry name" value="HELIX-TURN-HELIX TRANSCRIPTIONAL REGULATOR, ICLR FAMILY"/>
    <property type="match status" value="1"/>
</dbReference>